<dbReference type="Pfam" id="PF19922">
    <property type="entry name" value="bpX6"/>
    <property type="match status" value="1"/>
</dbReference>
<evidence type="ECO:0000313" key="2">
    <source>
        <dbReference type="EMBL" id="TDR42544.1"/>
    </source>
</evidence>
<dbReference type="InterPro" id="IPR045547">
    <property type="entry name" value="bpX6"/>
</dbReference>
<name>A0A4R6YVL3_9GAMM</name>
<dbReference type="AlphaFoldDB" id="A0A4R6YVL3"/>
<proteinExistence type="predicted"/>
<dbReference type="OrthoDB" id="3652574at2"/>
<dbReference type="RefSeq" id="WP_133819362.1">
    <property type="nucleotide sequence ID" value="NZ_SNZH01000008.1"/>
</dbReference>
<comment type="caution">
    <text evidence="2">The sequence shown here is derived from an EMBL/GenBank/DDBJ whole genome shotgun (WGS) entry which is preliminary data.</text>
</comment>
<protein>
    <recommendedName>
        <fullName evidence="1">MoxR-vWA-beta-propeller ternary system domain-containing protein</fullName>
    </recommendedName>
</protein>
<evidence type="ECO:0000313" key="3">
    <source>
        <dbReference type="Proteomes" id="UP000295293"/>
    </source>
</evidence>
<dbReference type="EMBL" id="SNZH01000008">
    <property type="protein sequence ID" value="TDR42544.1"/>
    <property type="molecule type" value="Genomic_DNA"/>
</dbReference>
<keyword evidence="3" id="KW-1185">Reference proteome</keyword>
<feature type="domain" description="MoxR-vWA-beta-propeller ternary system" evidence="1">
    <location>
        <begin position="5"/>
        <end position="171"/>
    </location>
</feature>
<dbReference type="Proteomes" id="UP000295293">
    <property type="component" value="Unassembled WGS sequence"/>
</dbReference>
<reference evidence="2 3" key="1">
    <citation type="submission" date="2019-03" db="EMBL/GenBank/DDBJ databases">
        <title>Genomic Encyclopedia of Type Strains, Phase IV (KMG-IV): sequencing the most valuable type-strain genomes for metagenomic binning, comparative biology and taxonomic classification.</title>
        <authorList>
            <person name="Goeker M."/>
        </authorList>
    </citation>
    <scope>NUCLEOTIDE SEQUENCE [LARGE SCALE GENOMIC DNA]</scope>
    <source>
        <strain evidence="2 3">DSM 21667</strain>
    </source>
</reference>
<evidence type="ECO:0000259" key="1">
    <source>
        <dbReference type="Pfam" id="PF19922"/>
    </source>
</evidence>
<sequence length="881" mass="97101">MNSPVRQPLWQGHQRVAALWFDAQLYTAAQREQLLLAAWQPRAQALRLNAGDLLCFAQPHWRDCAQGQGLPLCRVDGTLLSGPLRDDERRRLAGADLGLIGGAQVQALRLSDGVPLDLSRHIALNDYALHETFEFAPAPRERTPPPMGKALRDILDKKIPPPSAGVQKFFQSLRQRQSAHAPRRPGLLQRALGWLARTASDTATPPHDGGALAQRRSKSVPQAWRHWLAKMATLSGAARLVGWRQGIYLRRLLDLFDRQDLDEALRHALPLDGKADASLGQSFGAPGRRTELSLSSGLGASTGIGLPAQLREHLRQLYRQAFQRLDRAGRVDEAVFVLAELLNARQEALDYLLRHDRAVQAAELALGWDMPAGSIVRLLLLAGDTRRALLVARRDNAFADAVALLQDSHAELAGELRREWGRSLVVRGEWLLAVDAVWPLADMHDEATRWLTAAEAAGAVFGARALVQRAIVLPDSLARQAARLDTLADPASAPAERAAVAQMLLASPQQNEALSRLTALLLPALAADRAQNQNSLSGKELDRLRTRARDRVLDADLPGWQLPHAGTVQPLLKRKRPLLVQPPAAGLHGISDAAFLAPGRYLVALGEIGAAVVDASGQTLQRYAVPAHDLVMADNGRVALAVARRENRMRVTRLDLVNQRMSDLGELPLQRFNRRFDGLRWSVCSSREIQQLDTANSELNVLWQVETPGLIGVVSFDGDNESYLVHTPQGFEHWCYEGTQRRLAVRQRVDPDPQQQPLLFRRAVRQAALERDSQGALQLRYTNCPAPPAPATFALTDPLAAVSHCANLLLDSMVLAALSGGEALHYRIFRFDDPQCVLQLDWPGPTAQVCHRGAQLLWVDGRGRLLHLDMDTQQVCSFSLR</sequence>
<accession>A0A4R6YVL3</accession>
<organism evidence="2 3">
    <name type="scientific">Tahibacter aquaticus</name>
    <dbReference type="NCBI Taxonomy" id="520092"/>
    <lineage>
        <taxon>Bacteria</taxon>
        <taxon>Pseudomonadati</taxon>
        <taxon>Pseudomonadota</taxon>
        <taxon>Gammaproteobacteria</taxon>
        <taxon>Lysobacterales</taxon>
        <taxon>Rhodanobacteraceae</taxon>
        <taxon>Tahibacter</taxon>
    </lineage>
</organism>
<gene>
    <name evidence="2" type="ORF">DFR29_108128</name>
</gene>